<dbReference type="PANTHER" id="PTHR43433">
    <property type="entry name" value="HYDROLASE, ALPHA/BETA FOLD FAMILY PROTEIN"/>
    <property type="match status" value="1"/>
</dbReference>
<evidence type="ECO:0000313" key="4">
    <source>
        <dbReference type="Proteomes" id="UP000557204"/>
    </source>
</evidence>
<dbReference type="InterPro" id="IPR000073">
    <property type="entry name" value="AB_hydrolase_1"/>
</dbReference>
<keyword evidence="4" id="KW-1185">Reference proteome</keyword>
<dbReference type="InterPro" id="IPR029058">
    <property type="entry name" value="AB_hydrolase_fold"/>
</dbReference>
<gene>
    <name evidence="3" type="ORF">HLI28_06255</name>
</gene>
<evidence type="ECO:0000313" key="3">
    <source>
        <dbReference type="EMBL" id="NNU27144.1"/>
    </source>
</evidence>
<reference evidence="3 4" key="1">
    <citation type="submission" date="2020-05" db="EMBL/GenBank/DDBJ databases">
        <title>Genome sequence of Isoptericola sp. JC619 isolated from Chilika lagoon, India.</title>
        <authorList>
            <person name="Kumar D."/>
            <person name="Appam K."/>
            <person name="Gandham S."/>
            <person name="Uppada J."/>
            <person name="Sasikala C."/>
            <person name="Venkata Ramana C."/>
        </authorList>
    </citation>
    <scope>NUCLEOTIDE SEQUENCE [LARGE SCALE GENOMIC DNA]</scope>
    <source>
        <strain evidence="3 4">JC619</strain>
    </source>
</reference>
<name>A0A849JX25_9MICO</name>
<organism evidence="3 4">
    <name type="scientific">Isoptericola sediminis</name>
    <dbReference type="NCBI Taxonomy" id="2733572"/>
    <lineage>
        <taxon>Bacteria</taxon>
        <taxon>Bacillati</taxon>
        <taxon>Actinomycetota</taxon>
        <taxon>Actinomycetes</taxon>
        <taxon>Micrococcales</taxon>
        <taxon>Promicromonosporaceae</taxon>
        <taxon>Isoptericola</taxon>
    </lineage>
</organism>
<proteinExistence type="predicted"/>
<keyword evidence="3" id="KW-0378">Hydrolase</keyword>
<dbReference type="AlphaFoldDB" id="A0A849JX25"/>
<feature type="region of interest" description="Disordered" evidence="1">
    <location>
        <begin position="356"/>
        <end position="382"/>
    </location>
</feature>
<evidence type="ECO:0000259" key="2">
    <source>
        <dbReference type="Pfam" id="PF00561"/>
    </source>
</evidence>
<sequence>MVLPGGPGLASVLPYRAFRRRCAEQGLGTVMIEHRGVGLSREDLDGADLPATALTVRSAVDDIAAVLDAEGIDRAIIYGSSYGSYLAQAFGAWHPDRVAGMVLDSTMASANDHVVVRAHVRDLLWEGNTAATTTVAHLLRQLVDSGAVELDQACAVTRIVYELAGTETLHRLLTVRGRGKSRTWRWIARLGDRETNDVAPFVMEFDLVGRIALRELNYAPEPDGGPFDPAIDFRPLAADYDPFEAEPLNLPAQWAGFDWPLVVLSGDRDLRTPRPIADRVVSAAPDAALVPLPCGHSALDTHAQAAVAAIAAVTNRTHHELDTDFPGGAGPRRNGTSRGLGTIIRAGLALEGLLPGGRGDGSIQPPESCWVQRTQDHPNDAD</sequence>
<dbReference type="EMBL" id="JABFAJ010000011">
    <property type="protein sequence ID" value="NNU27144.1"/>
    <property type="molecule type" value="Genomic_DNA"/>
</dbReference>
<dbReference type="Gene3D" id="3.40.50.1820">
    <property type="entry name" value="alpha/beta hydrolase"/>
    <property type="match status" value="1"/>
</dbReference>
<dbReference type="Pfam" id="PF00561">
    <property type="entry name" value="Abhydrolase_1"/>
    <property type="match status" value="1"/>
</dbReference>
<dbReference type="SUPFAM" id="SSF53474">
    <property type="entry name" value="alpha/beta-Hydrolases"/>
    <property type="match status" value="1"/>
</dbReference>
<comment type="caution">
    <text evidence="3">The sequence shown here is derived from an EMBL/GenBank/DDBJ whole genome shotgun (WGS) entry which is preliminary data.</text>
</comment>
<dbReference type="InterPro" id="IPR050471">
    <property type="entry name" value="AB_hydrolase"/>
</dbReference>
<accession>A0A849JX25</accession>
<feature type="domain" description="AB hydrolase-1" evidence="2">
    <location>
        <begin position="2"/>
        <end position="140"/>
    </location>
</feature>
<evidence type="ECO:0000256" key="1">
    <source>
        <dbReference type="SAM" id="MobiDB-lite"/>
    </source>
</evidence>
<dbReference type="PANTHER" id="PTHR43433:SF8">
    <property type="entry name" value="BIFUNCTIONAL LIPASE_ADENYLATE CYCLASE LIPJ"/>
    <property type="match status" value="1"/>
</dbReference>
<dbReference type="GO" id="GO:0016787">
    <property type="term" value="F:hydrolase activity"/>
    <property type="evidence" value="ECO:0007669"/>
    <property type="project" value="UniProtKB-KW"/>
</dbReference>
<protein>
    <submittedName>
        <fullName evidence="3">Alpha/beta fold hydrolase</fullName>
    </submittedName>
</protein>
<dbReference type="Proteomes" id="UP000557204">
    <property type="component" value="Unassembled WGS sequence"/>
</dbReference>